<accession>A0A8C6T7D1</accession>
<keyword evidence="3" id="KW-1185">Reference proteome</keyword>
<keyword evidence="1" id="KW-0732">Signal</keyword>
<proteinExistence type="predicted"/>
<dbReference type="AlphaFoldDB" id="A0A8C6T7D1"/>
<evidence type="ECO:0000256" key="1">
    <source>
        <dbReference type="SAM" id="SignalP"/>
    </source>
</evidence>
<dbReference type="Ensembl" id="ENSNMLT00000017423.1">
    <property type="protein sequence ID" value="ENSNMLP00000015502.1"/>
    <property type="gene ID" value="ENSNMLG00000010276.1"/>
</dbReference>
<organism evidence="2 3">
    <name type="scientific">Neogobius melanostomus</name>
    <name type="common">round goby</name>
    <dbReference type="NCBI Taxonomy" id="47308"/>
    <lineage>
        <taxon>Eukaryota</taxon>
        <taxon>Metazoa</taxon>
        <taxon>Chordata</taxon>
        <taxon>Craniata</taxon>
        <taxon>Vertebrata</taxon>
        <taxon>Euteleostomi</taxon>
        <taxon>Actinopterygii</taxon>
        <taxon>Neopterygii</taxon>
        <taxon>Teleostei</taxon>
        <taxon>Neoteleostei</taxon>
        <taxon>Acanthomorphata</taxon>
        <taxon>Gobiaria</taxon>
        <taxon>Gobiiformes</taxon>
        <taxon>Gobioidei</taxon>
        <taxon>Gobiidae</taxon>
        <taxon>Benthophilinae</taxon>
        <taxon>Neogobiini</taxon>
        <taxon>Neogobius</taxon>
    </lineage>
</organism>
<evidence type="ECO:0000313" key="3">
    <source>
        <dbReference type="Proteomes" id="UP000694523"/>
    </source>
</evidence>
<feature type="signal peptide" evidence="1">
    <location>
        <begin position="1"/>
        <end position="17"/>
    </location>
</feature>
<feature type="chain" id="PRO_5034530921" evidence="1">
    <location>
        <begin position="18"/>
        <end position="110"/>
    </location>
</feature>
<reference evidence="2" key="2">
    <citation type="submission" date="2025-09" db="UniProtKB">
        <authorList>
            <consortium name="Ensembl"/>
        </authorList>
    </citation>
    <scope>IDENTIFICATION</scope>
</reference>
<protein>
    <submittedName>
        <fullName evidence="2">Uncharacterized protein</fullName>
    </submittedName>
</protein>
<dbReference type="Proteomes" id="UP000694523">
    <property type="component" value="Unplaced"/>
</dbReference>
<sequence length="110" mass="12308">MLRLCAVVLMLVVCAQAVPAVREQRDLSAAELRALYNSRVMKAERFTRLKNGMAAWVPNLYITTHSGVRVTLDDGQKFLIHKGPDFGVASETVITDAAHMSNKWQVRTDH</sequence>
<name>A0A8C6T7D1_9GOBI</name>
<reference evidence="2" key="1">
    <citation type="submission" date="2025-08" db="UniProtKB">
        <authorList>
            <consortium name="Ensembl"/>
        </authorList>
    </citation>
    <scope>IDENTIFICATION</scope>
</reference>
<evidence type="ECO:0000313" key="2">
    <source>
        <dbReference type="Ensembl" id="ENSNMLP00000015502.1"/>
    </source>
</evidence>